<sequence length="348" mass="35365">MGGEGEVAVQLALVGLLCGALLGGASRVTDFCSLGALETAMLGRDFRRLHIWAVALGVAIVGSQIGVRAGFVDLQRTIYHSVIWNPVASISGGLVFGYGMALAGNCGFGAAVKAGSGDIRSFILLGVIGVSSYVTLSGPLAPLRIAIFPQWEETEPNGFGVAVGKMTGMPADFLGLLLGLAFILWGMTRPAISRSPAAICGSVGVGLAVALSLIGTSVIQDNSAAAIYVEGPAFTAPVGRTILYVMTSTGTAPSYSVGAVFGTILGAFIVCFFRGELYWESCDDVREFGRQLCGAALMGAGGAIAAGCTIGQGLTATATLSWSGPVTLLAICAGAYVGLQQLVAQAEP</sequence>
<dbReference type="GO" id="GO:0005886">
    <property type="term" value="C:plasma membrane"/>
    <property type="evidence" value="ECO:0007669"/>
    <property type="project" value="UniProtKB-SubCell"/>
</dbReference>
<gene>
    <name evidence="10" type="ORF">DIE28_01990</name>
</gene>
<feature type="transmembrane region" description="Helical" evidence="9">
    <location>
        <begin position="122"/>
        <end position="147"/>
    </location>
</feature>
<keyword evidence="7 9" id="KW-0472">Membrane</keyword>
<protein>
    <submittedName>
        <fullName evidence="10">YeeE/YedE family protein</fullName>
    </submittedName>
</protein>
<evidence type="ECO:0000256" key="1">
    <source>
        <dbReference type="ARBA" id="ARBA00004429"/>
    </source>
</evidence>
<dbReference type="RefSeq" id="WP_115754452.1">
    <property type="nucleotide sequence ID" value="NZ_QFCQ01000006.1"/>
</dbReference>
<evidence type="ECO:0000256" key="6">
    <source>
        <dbReference type="ARBA" id="ARBA00022989"/>
    </source>
</evidence>
<dbReference type="AlphaFoldDB" id="A0A3D8PFX0"/>
<feature type="transmembrane region" description="Helical" evidence="9">
    <location>
        <begin position="197"/>
        <end position="219"/>
    </location>
</feature>
<dbReference type="PANTHER" id="PTHR30574:SF1">
    <property type="entry name" value="SULPHUR TRANSPORT DOMAIN-CONTAINING PROTEIN"/>
    <property type="match status" value="1"/>
</dbReference>
<reference evidence="10 11" key="1">
    <citation type="submission" date="2018-05" db="EMBL/GenBank/DDBJ databases">
        <title>Whole genome sequencing of Paracoccus thiocyanatus SST.</title>
        <authorList>
            <person name="Ghosh W."/>
            <person name="Rameez M.J."/>
            <person name="Roy C."/>
        </authorList>
    </citation>
    <scope>NUCLEOTIDE SEQUENCE [LARGE SCALE GENOMIC DNA]</scope>
    <source>
        <strain evidence="10 11">SST</strain>
    </source>
</reference>
<evidence type="ECO:0000256" key="3">
    <source>
        <dbReference type="ARBA" id="ARBA00022475"/>
    </source>
</evidence>
<evidence type="ECO:0000256" key="5">
    <source>
        <dbReference type="ARBA" id="ARBA00022692"/>
    </source>
</evidence>
<evidence type="ECO:0000313" key="11">
    <source>
        <dbReference type="Proteomes" id="UP000256679"/>
    </source>
</evidence>
<feature type="transmembrane region" description="Helical" evidence="9">
    <location>
        <begin position="49"/>
        <end position="67"/>
    </location>
</feature>
<dbReference type="Proteomes" id="UP000256679">
    <property type="component" value="Unassembled WGS sequence"/>
</dbReference>
<name>A0A3D8PFX0_9RHOB</name>
<dbReference type="EMBL" id="QFCQ01000006">
    <property type="protein sequence ID" value="RDW14532.1"/>
    <property type="molecule type" value="Genomic_DNA"/>
</dbReference>
<comment type="similarity">
    <text evidence="8">Belongs to the TsuA/YedE (TC 9.B.102) family.</text>
</comment>
<comment type="subcellular location">
    <subcellularLocation>
        <location evidence="1">Cell inner membrane</location>
        <topology evidence="1">Multi-pass membrane protein</topology>
    </subcellularLocation>
</comment>
<dbReference type="InterPro" id="IPR007272">
    <property type="entry name" value="Sulf_transp_TsuA/YedE"/>
</dbReference>
<feature type="transmembrane region" description="Helical" evidence="9">
    <location>
        <begin position="294"/>
        <end position="314"/>
    </location>
</feature>
<accession>A0A3D8PFX0</accession>
<keyword evidence="3" id="KW-1003">Cell membrane</keyword>
<dbReference type="PANTHER" id="PTHR30574">
    <property type="entry name" value="INNER MEMBRANE PROTEIN YEDE"/>
    <property type="match status" value="1"/>
</dbReference>
<evidence type="ECO:0000313" key="10">
    <source>
        <dbReference type="EMBL" id="RDW14532.1"/>
    </source>
</evidence>
<keyword evidence="11" id="KW-1185">Reference proteome</keyword>
<keyword evidence="6 9" id="KW-1133">Transmembrane helix</keyword>
<feature type="transmembrane region" description="Helical" evidence="9">
    <location>
        <begin position="12"/>
        <end position="37"/>
    </location>
</feature>
<feature type="transmembrane region" description="Helical" evidence="9">
    <location>
        <begin position="87"/>
        <end position="110"/>
    </location>
</feature>
<evidence type="ECO:0000256" key="9">
    <source>
        <dbReference type="SAM" id="Phobius"/>
    </source>
</evidence>
<dbReference type="Pfam" id="PF04143">
    <property type="entry name" value="Sulf_transp"/>
    <property type="match status" value="1"/>
</dbReference>
<evidence type="ECO:0000256" key="8">
    <source>
        <dbReference type="ARBA" id="ARBA00035655"/>
    </source>
</evidence>
<evidence type="ECO:0000256" key="2">
    <source>
        <dbReference type="ARBA" id="ARBA00022448"/>
    </source>
</evidence>
<organism evidence="10 11">
    <name type="scientific">Paracoccus thiocyanatus</name>
    <dbReference type="NCBI Taxonomy" id="34006"/>
    <lineage>
        <taxon>Bacteria</taxon>
        <taxon>Pseudomonadati</taxon>
        <taxon>Pseudomonadota</taxon>
        <taxon>Alphaproteobacteria</taxon>
        <taxon>Rhodobacterales</taxon>
        <taxon>Paracoccaceae</taxon>
        <taxon>Paracoccus</taxon>
    </lineage>
</organism>
<feature type="transmembrane region" description="Helical" evidence="9">
    <location>
        <begin position="320"/>
        <end position="339"/>
    </location>
</feature>
<proteinExistence type="inferred from homology"/>
<evidence type="ECO:0000256" key="4">
    <source>
        <dbReference type="ARBA" id="ARBA00022519"/>
    </source>
</evidence>
<feature type="transmembrane region" description="Helical" evidence="9">
    <location>
        <begin position="255"/>
        <end position="273"/>
    </location>
</feature>
<keyword evidence="4" id="KW-0997">Cell inner membrane</keyword>
<evidence type="ECO:0000256" key="7">
    <source>
        <dbReference type="ARBA" id="ARBA00023136"/>
    </source>
</evidence>
<comment type="caution">
    <text evidence="10">The sequence shown here is derived from an EMBL/GenBank/DDBJ whole genome shotgun (WGS) entry which is preliminary data.</text>
</comment>
<feature type="transmembrane region" description="Helical" evidence="9">
    <location>
        <begin position="167"/>
        <end position="185"/>
    </location>
</feature>
<keyword evidence="5 9" id="KW-0812">Transmembrane</keyword>
<keyword evidence="2" id="KW-0813">Transport</keyword>